<sequence length="189" mass="21020">MGVSLIWRHIKCFSLLTTTNPHPPPPPPPPRGPEEPNPTPRNLPCFSLFSKPIILQASLSPPSKSYKFIPIISNPQKPTLHRPIRLSNPKPNTTGTTKTFVSRYARASALPGVCIATNLVNVAITGQVPRRMIGTDAFQETPIFEVTRSITKHNYLVLDVDDIPRIVREAFLIDIPKKDIQQQLVVPNP</sequence>
<keyword evidence="2" id="KW-1185">Reference proteome</keyword>
<organism evidence="1 2">
    <name type="scientific">Camellia lanceoleosa</name>
    <dbReference type="NCBI Taxonomy" id="1840588"/>
    <lineage>
        <taxon>Eukaryota</taxon>
        <taxon>Viridiplantae</taxon>
        <taxon>Streptophyta</taxon>
        <taxon>Embryophyta</taxon>
        <taxon>Tracheophyta</taxon>
        <taxon>Spermatophyta</taxon>
        <taxon>Magnoliopsida</taxon>
        <taxon>eudicotyledons</taxon>
        <taxon>Gunneridae</taxon>
        <taxon>Pentapetalae</taxon>
        <taxon>asterids</taxon>
        <taxon>Ericales</taxon>
        <taxon>Theaceae</taxon>
        <taxon>Camellia</taxon>
    </lineage>
</organism>
<dbReference type="EMBL" id="CM045759">
    <property type="protein sequence ID" value="KAI8019670.1"/>
    <property type="molecule type" value="Genomic_DNA"/>
</dbReference>
<gene>
    <name evidence="1" type="ORF">LOK49_LG04G02288</name>
</gene>
<name>A0ACC0I2Y6_9ERIC</name>
<comment type="caution">
    <text evidence="1">The sequence shown here is derived from an EMBL/GenBank/DDBJ whole genome shotgun (WGS) entry which is preliminary data.</text>
</comment>
<evidence type="ECO:0000313" key="2">
    <source>
        <dbReference type="Proteomes" id="UP001060215"/>
    </source>
</evidence>
<protein>
    <submittedName>
        <fullName evidence="1">Uncharacterized protein</fullName>
    </submittedName>
</protein>
<accession>A0ACC0I2Y6</accession>
<reference evidence="1 2" key="1">
    <citation type="journal article" date="2022" name="Plant J.">
        <title>Chromosome-level genome of Camellia lanceoleosa provides a valuable resource for understanding genome evolution and self-incompatibility.</title>
        <authorList>
            <person name="Gong W."/>
            <person name="Xiao S."/>
            <person name="Wang L."/>
            <person name="Liao Z."/>
            <person name="Chang Y."/>
            <person name="Mo W."/>
            <person name="Hu G."/>
            <person name="Li W."/>
            <person name="Zhao G."/>
            <person name="Zhu H."/>
            <person name="Hu X."/>
            <person name="Ji K."/>
            <person name="Xiang X."/>
            <person name="Song Q."/>
            <person name="Yuan D."/>
            <person name="Jin S."/>
            <person name="Zhang L."/>
        </authorList>
    </citation>
    <scope>NUCLEOTIDE SEQUENCE [LARGE SCALE GENOMIC DNA]</scope>
    <source>
        <strain evidence="1">SQ_2022a</strain>
    </source>
</reference>
<evidence type="ECO:0000313" key="1">
    <source>
        <dbReference type="EMBL" id="KAI8019670.1"/>
    </source>
</evidence>
<proteinExistence type="predicted"/>
<dbReference type="Proteomes" id="UP001060215">
    <property type="component" value="Chromosome 2"/>
</dbReference>